<evidence type="ECO:0000259" key="2">
    <source>
        <dbReference type="Pfam" id="PF01498"/>
    </source>
</evidence>
<comment type="caution">
    <text evidence="4">The sequence shown here is derived from an EMBL/GenBank/DDBJ whole genome shotgun (WGS) entry which is preliminary data.</text>
</comment>
<sequence length="252" mass="28534">MEKRKKTKELSEDLRNQIVRKHEQSQGYKSISKDLNVPVSTVRSVIKKFKAHGAVANHPKCGRKRKIDKRFQRKIVRMLDKEPRLTFKQVQAALQSEGTTVSTRTIHRRLNEKGLYGFQIISLTVWIGLAIASIAIGAIYKDDCPIQPLIPIFLLVSGVTHLVAVLLLFIRGALGVCSLILEGLIGMFTFAWFITGSIWVFSLYSKGKGPDLCNETLYYFAFGFLIFEYVIIGLSLILPCISCSLKICFYER</sequence>
<evidence type="ECO:0000256" key="1">
    <source>
        <dbReference type="SAM" id="Phobius"/>
    </source>
</evidence>
<feature type="transmembrane region" description="Helical" evidence="1">
    <location>
        <begin position="179"/>
        <end position="204"/>
    </location>
</feature>
<keyword evidence="5" id="KW-1185">Reference proteome</keyword>
<organism evidence="4 5">
    <name type="scientific">Ranitomeya imitator</name>
    <name type="common">mimic poison frog</name>
    <dbReference type="NCBI Taxonomy" id="111125"/>
    <lineage>
        <taxon>Eukaryota</taxon>
        <taxon>Metazoa</taxon>
        <taxon>Chordata</taxon>
        <taxon>Craniata</taxon>
        <taxon>Vertebrata</taxon>
        <taxon>Euteleostomi</taxon>
        <taxon>Amphibia</taxon>
        <taxon>Batrachia</taxon>
        <taxon>Anura</taxon>
        <taxon>Neobatrachia</taxon>
        <taxon>Hyloidea</taxon>
        <taxon>Dendrobatidae</taxon>
        <taxon>Dendrobatinae</taxon>
        <taxon>Ranitomeya</taxon>
    </lineage>
</organism>
<dbReference type="PANTHER" id="PTHR33444:SF12">
    <property type="entry name" value="TRANSMEMBRANE PROTEIN 272"/>
    <property type="match status" value="1"/>
</dbReference>
<dbReference type="InterPro" id="IPR040350">
    <property type="entry name" value="TMEM272"/>
</dbReference>
<protein>
    <submittedName>
        <fullName evidence="4">Uncharacterized protein</fullName>
    </submittedName>
</protein>
<feature type="transmembrane region" description="Helical" evidence="1">
    <location>
        <begin position="216"/>
        <end position="238"/>
    </location>
</feature>
<keyword evidence="1" id="KW-0812">Transmembrane</keyword>
<name>A0ABN9L5W4_9NEOB</name>
<dbReference type="InterPro" id="IPR057667">
    <property type="entry name" value="HTH_SB"/>
</dbReference>
<dbReference type="SUPFAM" id="SSF46689">
    <property type="entry name" value="Homeodomain-like"/>
    <property type="match status" value="1"/>
</dbReference>
<accession>A0ABN9L5W4</accession>
<feature type="domain" description="Sleeping Beauty transposase HTH" evidence="3">
    <location>
        <begin position="5"/>
        <end position="55"/>
    </location>
</feature>
<keyword evidence="1" id="KW-1133">Transmembrane helix</keyword>
<dbReference type="EMBL" id="CAUEEQ010009994">
    <property type="protein sequence ID" value="CAJ0934038.1"/>
    <property type="molecule type" value="Genomic_DNA"/>
</dbReference>
<evidence type="ECO:0000259" key="3">
    <source>
        <dbReference type="Pfam" id="PF25787"/>
    </source>
</evidence>
<dbReference type="Proteomes" id="UP001176940">
    <property type="component" value="Unassembled WGS sequence"/>
</dbReference>
<dbReference type="PANTHER" id="PTHR33444">
    <property type="entry name" value="SI:DKEY-19B23.12-RELATED"/>
    <property type="match status" value="1"/>
</dbReference>
<dbReference type="InterPro" id="IPR036388">
    <property type="entry name" value="WH-like_DNA-bd_sf"/>
</dbReference>
<reference evidence="4" key="1">
    <citation type="submission" date="2023-07" db="EMBL/GenBank/DDBJ databases">
        <authorList>
            <person name="Stuckert A."/>
        </authorList>
    </citation>
    <scope>NUCLEOTIDE SEQUENCE</scope>
</reference>
<keyword evidence="1" id="KW-0472">Membrane</keyword>
<feature type="domain" description="Transposase Tc1-like" evidence="2">
    <location>
        <begin position="72"/>
        <end position="117"/>
    </location>
</feature>
<dbReference type="Pfam" id="PF01498">
    <property type="entry name" value="HTH_Tnp_Tc3_2"/>
    <property type="match status" value="1"/>
</dbReference>
<dbReference type="InterPro" id="IPR002492">
    <property type="entry name" value="Transposase_Tc1-like"/>
</dbReference>
<feature type="transmembrane region" description="Helical" evidence="1">
    <location>
        <begin position="146"/>
        <end position="170"/>
    </location>
</feature>
<gene>
    <name evidence="4" type="ORF">RIMI_LOCUS5752047</name>
</gene>
<proteinExistence type="predicted"/>
<dbReference type="Gene3D" id="1.10.10.10">
    <property type="entry name" value="Winged helix-like DNA-binding domain superfamily/Winged helix DNA-binding domain"/>
    <property type="match status" value="1"/>
</dbReference>
<dbReference type="Pfam" id="PF25787">
    <property type="entry name" value="HTH_SB"/>
    <property type="match status" value="1"/>
</dbReference>
<evidence type="ECO:0000313" key="4">
    <source>
        <dbReference type="EMBL" id="CAJ0934038.1"/>
    </source>
</evidence>
<dbReference type="InterPro" id="IPR009057">
    <property type="entry name" value="Homeodomain-like_sf"/>
</dbReference>
<feature type="transmembrane region" description="Helical" evidence="1">
    <location>
        <begin position="114"/>
        <end position="140"/>
    </location>
</feature>
<evidence type="ECO:0000313" key="5">
    <source>
        <dbReference type="Proteomes" id="UP001176940"/>
    </source>
</evidence>